<dbReference type="EMBL" id="CP061839">
    <property type="protein sequence ID" value="QOW61856.1"/>
    <property type="molecule type" value="Genomic_DNA"/>
</dbReference>
<organism evidence="4 5">
    <name type="scientific">Treponema pedis</name>
    <dbReference type="NCBI Taxonomy" id="409322"/>
    <lineage>
        <taxon>Bacteria</taxon>
        <taxon>Pseudomonadati</taxon>
        <taxon>Spirochaetota</taxon>
        <taxon>Spirochaetia</taxon>
        <taxon>Spirochaetales</taxon>
        <taxon>Treponemataceae</taxon>
        <taxon>Treponema</taxon>
    </lineage>
</organism>
<evidence type="ECO:0000256" key="2">
    <source>
        <dbReference type="ARBA" id="ARBA00022691"/>
    </source>
</evidence>
<evidence type="ECO:0000313" key="4">
    <source>
        <dbReference type="EMBL" id="QOW61856.1"/>
    </source>
</evidence>
<proteinExistence type="predicted"/>
<accession>A0A7S6WR92</accession>
<dbReference type="InterPro" id="IPR029063">
    <property type="entry name" value="SAM-dependent_MTases_sf"/>
</dbReference>
<evidence type="ECO:0000256" key="1">
    <source>
        <dbReference type="ARBA" id="ARBA00022603"/>
    </source>
</evidence>
<keyword evidence="2" id="KW-0949">S-adenosyl-L-methionine</keyword>
<feature type="domain" description="Methyltransferase small" evidence="3">
    <location>
        <begin position="5"/>
        <end position="137"/>
    </location>
</feature>
<dbReference type="Pfam" id="PF05175">
    <property type="entry name" value="MTS"/>
    <property type="match status" value="1"/>
</dbReference>
<gene>
    <name evidence="4" type="ORF">IFE08_05700</name>
</gene>
<dbReference type="Gene3D" id="3.40.50.150">
    <property type="entry name" value="Vaccinia Virus protein VP39"/>
    <property type="match status" value="1"/>
</dbReference>
<dbReference type="GO" id="GO:0032259">
    <property type="term" value="P:methylation"/>
    <property type="evidence" value="ECO:0007669"/>
    <property type="project" value="UniProtKB-KW"/>
</dbReference>
<evidence type="ECO:0000259" key="3">
    <source>
        <dbReference type="Pfam" id="PF05175"/>
    </source>
</evidence>
<dbReference type="InterPro" id="IPR007848">
    <property type="entry name" value="Small_mtfrase_dom"/>
</dbReference>
<name>A0A7S6WR92_9SPIR</name>
<keyword evidence="1 4" id="KW-0489">Methyltransferase</keyword>
<sequence>MNEIIKNLKKYSPRSVLEFGFGSGYLSKLIRQVYPNIFFTGIDKNPHFIKDNITTLFDEYFCEDILSLNVKHKFDLIIFGNPRVPFWWIYNCYTIESYTKIIKKLVSLLEEKGSLFFIVKTYKNCTQKSEMLFKEYQDFLLIDASEKEYPPNLTEFINADIIDLTKTMLTESGIIDVDVISIKDTEKCIYPKEPCKSAKIKRTPKNLQKAADLDREINRFGLSYGYYNILTAKK</sequence>
<reference evidence="4 5" key="1">
    <citation type="submission" date="2020-09" db="EMBL/GenBank/DDBJ databases">
        <title>Characterization of Treponema spp. from bovine digital dermatitis in Korea.</title>
        <authorList>
            <person name="Espiritu H.M."/>
            <person name="Cho Y.I."/>
            <person name="Mamuad L."/>
        </authorList>
    </citation>
    <scope>NUCLEOTIDE SEQUENCE [LARGE SCALE GENOMIC DNA]</scope>
    <source>
        <strain evidence="4 5">KS1</strain>
    </source>
</reference>
<dbReference type="Proteomes" id="UP000593915">
    <property type="component" value="Chromosome"/>
</dbReference>
<dbReference type="AlphaFoldDB" id="A0A7S6WR92"/>
<dbReference type="GO" id="GO:0008168">
    <property type="term" value="F:methyltransferase activity"/>
    <property type="evidence" value="ECO:0007669"/>
    <property type="project" value="UniProtKB-KW"/>
</dbReference>
<dbReference type="RefSeq" id="WP_194077367.1">
    <property type="nucleotide sequence ID" value="NZ_CP061839.1"/>
</dbReference>
<evidence type="ECO:0000313" key="5">
    <source>
        <dbReference type="Proteomes" id="UP000593915"/>
    </source>
</evidence>
<keyword evidence="4" id="KW-0808">Transferase</keyword>
<dbReference type="SUPFAM" id="SSF53335">
    <property type="entry name" value="S-adenosyl-L-methionine-dependent methyltransferases"/>
    <property type="match status" value="1"/>
</dbReference>
<protein>
    <submittedName>
        <fullName evidence="4">Methyltransferase</fullName>
    </submittedName>
</protein>